<dbReference type="Pfam" id="PF00239">
    <property type="entry name" value="Resolvase"/>
    <property type="match status" value="1"/>
</dbReference>
<gene>
    <name evidence="3" type="primary">tnpR_2</name>
    <name evidence="2" type="ORF">BJL90_17020</name>
    <name evidence="3" type="ORF">CLFO_23550</name>
</gene>
<evidence type="ECO:0000313" key="5">
    <source>
        <dbReference type="Proteomes" id="UP000192478"/>
    </source>
</evidence>
<keyword evidence="4" id="KW-1185">Reference proteome</keyword>
<dbReference type="Proteomes" id="UP000177894">
    <property type="component" value="Chromosome"/>
</dbReference>
<dbReference type="KEGG" id="cfm:BJL90_17020"/>
<dbReference type="PANTHER" id="PTHR30461">
    <property type="entry name" value="DNA-INVERTASE FROM LAMBDOID PROPHAGE"/>
    <property type="match status" value="1"/>
</dbReference>
<dbReference type="AlphaFoldDB" id="A0AAC9RMA0"/>
<dbReference type="Proteomes" id="UP000192478">
    <property type="component" value="Chromosome"/>
</dbReference>
<feature type="domain" description="Resolvase/invertase-type recombinase catalytic" evidence="1">
    <location>
        <begin position="20"/>
        <end position="159"/>
    </location>
</feature>
<dbReference type="SMART" id="SM00857">
    <property type="entry name" value="Resolvase"/>
    <property type="match status" value="1"/>
</dbReference>
<reference evidence="3 5" key="2">
    <citation type="submission" date="2017-03" db="EMBL/GenBank/DDBJ databases">
        <title>Complete sequence of Clostridium formicaceticum DSM 92.</title>
        <authorList>
            <person name="Poehlein A."/>
            <person name="Karl M."/>
            <person name="Bengelsdorf F.R."/>
            <person name="Duerre P."/>
            <person name="Daniel R."/>
        </authorList>
    </citation>
    <scope>NUCLEOTIDE SEQUENCE [LARGE SCALE GENOMIC DNA]</scope>
    <source>
        <strain evidence="3 5">DSM 92</strain>
    </source>
</reference>
<dbReference type="PANTHER" id="PTHR30461:SF23">
    <property type="entry name" value="DNA RECOMBINASE-RELATED"/>
    <property type="match status" value="1"/>
</dbReference>
<dbReference type="Gene3D" id="3.40.50.1390">
    <property type="entry name" value="Resolvase, N-terminal catalytic domain"/>
    <property type="match status" value="1"/>
</dbReference>
<name>A0AAC9RMA0_9CLOT</name>
<dbReference type="PROSITE" id="PS51736">
    <property type="entry name" value="RECOMBINASES_3"/>
    <property type="match status" value="1"/>
</dbReference>
<dbReference type="InterPro" id="IPR050639">
    <property type="entry name" value="SSR_resolvase"/>
</dbReference>
<evidence type="ECO:0000313" key="4">
    <source>
        <dbReference type="Proteomes" id="UP000177894"/>
    </source>
</evidence>
<accession>A0AAC9RMA0</accession>
<evidence type="ECO:0000313" key="3">
    <source>
        <dbReference type="EMBL" id="ARE87955.1"/>
    </source>
</evidence>
<dbReference type="InterPro" id="IPR006119">
    <property type="entry name" value="Resolv_N"/>
</dbReference>
<evidence type="ECO:0000313" key="2">
    <source>
        <dbReference type="EMBL" id="AOY77403.1"/>
    </source>
</evidence>
<proteinExistence type="predicted"/>
<protein>
    <submittedName>
        <fullName evidence="3">Transposon Tn3 resolvase</fullName>
    </submittedName>
</protein>
<sequence>MSKQITTIPARQDQSDKRLKVAAYCRVSTEHEEQRQSLKSQIAYYTQKICDNPDWDFVDIYAEQESGTRVYNRDEVQRLMKDCRDGKVDLILMKSLSRFGRNTLDVLLMLDELSKLNVVVYFETEDICSNDSRVKKYITMIAAAYQEESRQKSEAINKR</sequence>
<dbReference type="GO" id="GO:0000150">
    <property type="term" value="F:DNA strand exchange activity"/>
    <property type="evidence" value="ECO:0007669"/>
    <property type="project" value="InterPro"/>
</dbReference>
<evidence type="ECO:0000259" key="1">
    <source>
        <dbReference type="PROSITE" id="PS51736"/>
    </source>
</evidence>
<dbReference type="GO" id="GO:0003677">
    <property type="term" value="F:DNA binding"/>
    <property type="evidence" value="ECO:0007669"/>
    <property type="project" value="InterPro"/>
</dbReference>
<dbReference type="EMBL" id="CP020559">
    <property type="protein sequence ID" value="ARE87955.1"/>
    <property type="molecule type" value="Genomic_DNA"/>
</dbReference>
<dbReference type="CDD" id="cd00338">
    <property type="entry name" value="Ser_Recombinase"/>
    <property type="match status" value="1"/>
</dbReference>
<dbReference type="InterPro" id="IPR036162">
    <property type="entry name" value="Resolvase-like_N_sf"/>
</dbReference>
<reference evidence="2 4" key="1">
    <citation type="submission" date="2016-10" db="EMBL/GenBank/DDBJ databases">
        <title>Complete Genome Sequence of Acetogen Clostridium formicoaceticum ATCC 27076.</title>
        <authorList>
            <person name="Bao T."/>
            <person name="Cheng C."/>
            <person name="Zhao J."/>
            <person name="Yang S.-T."/>
            <person name="Wang J."/>
            <person name="Wang M."/>
        </authorList>
    </citation>
    <scope>NUCLEOTIDE SEQUENCE [LARGE SCALE GENOMIC DNA]</scope>
    <source>
        <strain evidence="2 4">ATCC 27076</strain>
    </source>
</reference>
<dbReference type="EMBL" id="CP017603">
    <property type="protein sequence ID" value="AOY77403.1"/>
    <property type="molecule type" value="Genomic_DNA"/>
</dbReference>
<dbReference type="SUPFAM" id="SSF53041">
    <property type="entry name" value="Resolvase-like"/>
    <property type="match status" value="1"/>
</dbReference>
<dbReference type="RefSeq" id="WP_070970809.1">
    <property type="nucleotide sequence ID" value="NZ_CP017603.1"/>
</dbReference>
<organism evidence="3 5">
    <name type="scientific">Clostridium formicaceticum</name>
    <dbReference type="NCBI Taxonomy" id="1497"/>
    <lineage>
        <taxon>Bacteria</taxon>
        <taxon>Bacillati</taxon>
        <taxon>Bacillota</taxon>
        <taxon>Clostridia</taxon>
        <taxon>Eubacteriales</taxon>
        <taxon>Clostridiaceae</taxon>
        <taxon>Clostridium</taxon>
    </lineage>
</organism>